<evidence type="ECO:0000313" key="2">
    <source>
        <dbReference type="Proteomes" id="UP001283361"/>
    </source>
</evidence>
<protein>
    <submittedName>
        <fullName evidence="1">Uncharacterized protein</fullName>
    </submittedName>
</protein>
<keyword evidence="2" id="KW-1185">Reference proteome</keyword>
<proteinExistence type="predicted"/>
<gene>
    <name evidence="1" type="ORF">RRG08_044245</name>
</gene>
<name>A0AAE0XWS6_9GAST</name>
<evidence type="ECO:0000313" key="1">
    <source>
        <dbReference type="EMBL" id="KAK3721237.1"/>
    </source>
</evidence>
<organism evidence="1 2">
    <name type="scientific">Elysia crispata</name>
    <name type="common">lettuce slug</name>
    <dbReference type="NCBI Taxonomy" id="231223"/>
    <lineage>
        <taxon>Eukaryota</taxon>
        <taxon>Metazoa</taxon>
        <taxon>Spiralia</taxon>
        <taxon>Lophotrochozoa</taxon>
        <taxon>Mollusca</taxon>
        <taxon>Gastropoda</taxon>
        <taxon>Heterobranchia</taxon>
        <taxon>Euthyneura</taxon>
        <taxon>Panpulmonata</taxon>
        <taxon>Sacoglossa</taxon>
        <taxon>Placobranchoidea</taxon>
        <taxon>Plakobranchidae</taxon>
        <taxon>Elysia</taxon>
    </lineage>
</organism>
<sequence>MGQARQVREPSELCVQRHDGRVTVLGSTILSTREELSSRISKSRADGGGGVGRGEVEQDVTEFEKRVEKKSLLGLILSSPPLTERKHDRILHQDWDILILLLVWTREGNLAALSRGAVPLPVLELPATLVQGESCALRHLVYDLGLLPADPPLSARQASGVATYGVRVEHGQRAAHCPEEGGVDIGQIS</sequence>
<dbReference type="EMBL" id="JAWDGP010007400">
    <property type="protein sequence ID" value="KAK3721237.1"/>
    <property type="molecule type" value="Genomic_DNA"/>
</dbReference>
<dbReference type="AlphaFoldDB" id="A0AAE0XWS6"/>
<dbReference type="Proteomes" id="UP001283361">
    <property type="component" value="Unassembled WGS sequence"/>
</dbReference>
<accession>A0AAE0XWS6</accession>
<reference evidence="1" key="1">
    <citation type="journal article" date="2023" name="G3 (Bethesda)">
        <title>A reference genome for the long-term kleptoplast-retaining sea slug Elysia crispata morphotype clarki.</title>
        <authorList>
            <person name="Eastman K.E."/>
            <person name="Pendleton A.L."/>
            <person name="Shaikh M.A."/>
            <person name="Suttiyut T."/>
            <person name="Ogas R."/>
            <person name="Tomko P."/>
            <person name="Gavelis G."/>
            <person name="Widhalm J.R."/>
            <person name="Wisecaver J.H."/>
        </authorList>
    </citation>
    <scope>NUCLEOTIDE SEQUENCE</scope>
    <source>
        <strain evidence="1">ECLA1</strain>
    </source>
</reference>
<comment type="caution">
    <text evidence="1">The sequence shown here is derived from an EMBL/GenBank/DDBJ whole genome shotgun (WGS) entry which is preliminary data.</text>
</comment>